<dbReference type="Proteomes" id="UP000784294">
    <property type="component" value="Unassembled WGS sequence"/>
</dbReference>
<reference evidence="1" key="1">
    <citation type="submission" date="2018-11" db="EMBL/GenBank/DDBJ databases">
        <authorList>
            <consortium name="Pathogen Informatics"/>
        </authorList>
    </citation>
    <scope>NUCLEOTIDE SEQUENCE</scope>
</reference>
<accession>A0A448WHA8</accession>
<proteinExistence type="predicted"/>
<name>A0A448WHA8_9PLAT</name>
<dbReference type="AlphaFoldDB" id="A0A448WHA8"/>
<dbReference type="OrthoDB" id="6243943at2759"/>
<evidence type="ECO:0000313" key="1">
    <source>
        <dbReference type="EMBL" id="VEL11718.1"/>
    </source>
</evidence>
<gene>
    <name evidence="1" type="ORF">PXEA_LOCUS5158</name>
</gene>
<dbReference type="EMBL" id="CAAALY010012615">
    <property type="protein sequence ID" value="VEL11718.1"/>
    <property type="molecule type" value="Genomic_DNA"/>
</dbReference>
<protein>
    <submittedName>
        <fullName evidence="1">Uncharacterized protein</fullName>
    </submittedName>
</protein>
<evidence type="ECO:0000313" key="2">
    <source>
        <dbReference type="Proteomes" id="UP000784294"/>
    </source>
</evidence>
<sequence length="97" mass="10961">MGRGSARSKAGGGSHSKDVEWTMKPAYLNITLLEFLRQGQFERDLLTYCANRLTEYTCVYWLDPSSSRKHSPHSFRTGDDLEKRTGIKMGSTAVYPV</sequence>
<comment type="caution">
    <text evidence="1">The sequence shown here is derived from an EMBL/GenBank/DDBJ whole genome shotgun (WGS) entry which is preliminary data.</text>
</comment>
<keyword evidence="2" id="KW-1185">Reference proteome</keyword>
<organism evidence="1 2">
    <name type="scientific">Protopolystoma xenopodis</name>
    <dbReference type="NCBI Taxonomy" id="117903"/>
    <lineage>
        <taxon>Eukaryota</taxon>
        <taxon>Metazoa</taxon>
        <taxon>Spiralia</taxon>
        <taxon>Lophotrochozoa</taxon>
        <taxon>Platyhelminthes</taxon>
        <taxon>Monogenea</taxon>
        <taxon>Polyopisthocotylea</taxon>
        <taxon>Polystomatidea</taxon>
        <taxon>Polystomatidae</taxon>
        <taxon>Protopolystoma</taxon>
    </lineage>
</organism>